<keyword evidence="9" id="KW-1185">Reference proteome</keyword>
<dbReference type="EMBL" id="JAATJS010000002">
    <property type="protein sequence ID" value="NIX75930.1"/>
    <property type="molecule type" value="Genomic_DNA"/>
</dbReference>
<evidence type="ECO:0000256" key="1">
    <source>
        <dbReference type="ARBA" id="ARBA00004196"/>
    </source>
</evidence>
<dbReference type="Gene3D" id="2.60.40.1220">
    <property type="match status" value="1"/>
</dbReference>
<feature type="transmembrane region" description="Helical" evidence="5">
    <location>
        <begin position="143"/>
        <end position="162"/>
    </location>
</feature>
<keyword evidence="5" id="KW-1133">Transmembrane helix</keyword>
<proteinExistence type="predicted"/>
<dbReference type="InterPro" id="IPR014755">
    <property type="entry name" value="Cu-Rt/internalin_Ig-like"/>
</dbReference>
<evidence type="ECO:0000313" key="8">
    <source>
        <dbReference type="EMBL" id="NIX75930.1"/>
    </source>
</evidence>
<keyword evidence="5" id="KW-0472">Membrane</keyword>
<feature type="domain" description="CopC" evidence="7">
    <location>
        <begin position="25"/>
        <end position="116"/>
    </location>
</feature>
<dbReference type="InterPro" id="IPR007348">
    <property type="entry name" value="CopC_dom"/>
</dbReference>
<feature type="transmembrane region" description="Helical" evidence="5">
    <location>
        <begin position="311"/>
        <end position="335"/>
    </location>
</feature>
<gene>
    <name evidence="8" type="ORF">HB375_04780</name>
</gene>
<evidence type="ECO:0000313" key="9">
    <source>
        <dbReference type="Proteomes" id="UP000707352"/>
    </source>
</evidence>
<keyword evidence="5" id="KW-0812">Transmembrane</keyword>
<evidence type="ECO:0000259" key="7">
    <source>
        <dbReference type="Pfam" id="PF04234"/>
    </source>
</evidence>
<feature type="transmembrane region" description="Helical" evidence="5">
    <location>
        <begin position="174"/>
        <end position="195"/>
    </location>
</feature>
<evidence type="ECO:0000256" key="6">
    <source>
        <dbReference type="SAM" id="SignalP"/>
    </source>
</evidence>
<reference evidence="8 9" key="1">
    <citation type="submission" date="2020-03" db="EMBL/GenBank/DDBJ databases">
        <title>The genome sequence of Microvirga sp. c23x22.</title>
        <authorList>
            <person name="Zhang X."/>
        </authorList>
    </citation>
    <scope>NUCLEOTIDE SEQUENCE [LARGE SCALE GENOMIC DNA]</scope>
    <source>
        <strain evidence="9">c23x22</strain>
    </source>
</reference>
<evidence type="ECO:0000256" key="5">
    <source>
        <dbReference type="SAM" id="Phobius"/>
    </source>
</evidence>
<keyword evidence="4" id="KW-0186">Copper</keyword>
<dbReference type="PANTHER" id="PTHR34820:SF4">
    <property type="entry name" value="INNER MEMBRANE PROTEIN YEBZ"/>
    <property type="match status" value="1"/>
</dbReference>
<keyword evidence="2" id="KW-0479">Metal-binding</keyword>
<evidence type="ECO:0000256" key="3">
    <source>
        <dbReference type="ARBA" id="ARBA00022729"/>
    </source>
</evidence>
<accession>A0ABX0VB49</accession>
<comment type="subcellular location">
    <subcellularLocation>
        <location evidence="1">Cell envelope</location>
    </subcellularLocation>
</comment>
<sequence length="345" mass="35920">MTRLHRILFCLGLACILAGGEARAHAALVEAVPADGAVVETVPSEVHLRFNEPISPVLVHLVDAKGTQRRDVHFEARGTTLTIQLPTDLPRGTQVVSYRVISSDGHPVGGSLVFSIGTATITPPGEPSRIGWELALVLWLGRLALYFGLFIGVGGTFFAIWIAPNDTPRAAHSVIRTAIGVGVLAAIVSVGLQGLDALDAPLLALFSGPPWAVGVQTSFGLTAGAAVLALLCAWGANKVRRLRYPLSLLGLGGAGLALALSGHASVAEPQWLTRPAVFIHGMAAAFWVGALVPLALVIWEKREASLPIVRRFSAIAVLTVAALVLTGIALGVVQIETPSALATTA</sequence>
<dbReference type="InterPro" id="IPR032694">
    <property type="entry name" value="CopC/D"/>
</dbReference>
<dbReference type="Proteomes" id="UP000707352">
    <property type="component" value="Unassembled WGS sequence"/>
</dbReference>
<dbReference type="RefSeq" id="WP_167671850.1">
    <property type="nucleotide sequence ID" value="NZ_JAATJS010000002.1"/>
</dbReference>
<feature type="transmembrane region" description="Helical" evidence="5">
    <location>
        <begin position="278"/>
        <end position="299"/>
    </location>
</feature>
<dbReference type="SUPFAM" id="SSF81296">
    <property type="entry name" value="E set domains"/>
    <property type="match status" value="1"/>
</dbReference>
<feature type="signal peptide" evidence="6">
    <location>
        <begin position="1"/>
        <end position="26"/>
    </location>
</feature>
<dbReference type="InterPro" id="IPR014756">
    <property type="entry name" value="Ig_E-set"/>
</dbReference>
<name>A0ABX0VB49_9HYPH</name>
<keyword evidence="3 6" id="KW-0732">Signal</keyword>
<feature type="transmembrane region" description="Helical" evidence="5">
    <location>
        <begin position="246"/>
        <end position="266"/>
    </location>
</feature>
<dbReference type="PANTHER" id="PTHR34820">
    <property type="entry name" value="INNER MEMBRANE PROTEIN YEBZ"/>
    <property type="match status" value="1"/>
</dbReference>
<protein>
    <submittedName>
        <fullName evidence="8">Copper resistance protein CopC/CopD</fullName>
    </submittedName>
</protein>
<feature type="transmembrane region" description="Helical" evidence="5">
    <location>
        <begin position="215"/>
        <end position="234"/>
    </location>
</feature>
<comment type="caution">
    <text evidence="8">The sequence shown here is derived from an EMBL/GenBank/DDBJ whole genome shotgun (WGS) entry which is preliminary data.</text>
</comment>
<feature type="chain" id="PRO_5047465216" evidence="6">
    <location>
        <begin position="27"/>
        <end position="345"/>
    </location>
</feature>
<evidence type="ECO:0000256" key="4">
    <source>
        <dbReference type="ARBA" id="ARBA00023008"/>
    </source>
</evidence>
<dbReference type="Pfam" id="PF04234">
    <property type="entry name" value="CopC"/>
    <property type="match status" value="1"/>
</dbReference>
<organism evidence="8 9">
    <name type="scientific">Microvirga terricola</name>
    <dbReference type="NCBI Taxonomy" id="2719797"/>
    <lineage>
        <taxon>Bacteria</taxon>
        <taxon>Pseudomonadati</taxon>
        <taxon>Pseudomonadota</taxon>
        <taxon>Alphaproteobacteria</taxon>
        <taxon>Hyphomicrobiales</taxon>
        <taxon>Methylobacteriaceae</taxon>
        <taxon>Microvirga</taxon>
    </lineage>
</organism>
<evidence type="ECO:0000256" key="2">
    <source>
        <dbReference type="ARBA" id="ARBA00022723"/>
    </source>
</evidence>